<organism evidence="3 4">
    <name type="scientific">Steroidobacter gossypii</name>
    <dbReference type="NCBI Taxonomy" id="2805490"/>
    <lineage>
        <taxon>Bacteria</taxon>
        <taxon>Pseudomonadati</taxon>
        <taxon>Pseudomonadota</taxon>
        <taxon>Gammaproteobacteria</taxon>
        <taxon>Steroidobacterales</taxon>
        <taxon>Steroidobacteraceae</taxon>
        <taxon>Steroidobacter</taxon>
    </lineage>
</organism>
<comment type="caution">
    <text evidence="3">The sequence shown here is derived from an EMBL/GenBank/DDBJ whole genome shotgun (WGS) entry which is preliminary data.</text>
</comment>
<dbReference type="InterPro" id="IPR029063">
    <property type="entry name" value="SAM-dependent_MTases_sf"/>
</dbReference>
<dbReference type="SUPFAM" id="SSF53335">
    <property type="entry name" value="S-adenosyl-L-methionine-dependent methyltransferases"/>
    <property type="match status" value="2"/>
</dbReference>
<evidence type="ECO:0000313" key="3">
    <source>
        <dbReference type="EMBL" id="MBM0106503.1"/>
    </source>
</evidence>
<feature type="compositionally biased region" description="Acidic residues" evidence="1">
    <location>
        <begin position="809"/>
        <end position="825"/>
    </location>
</feature>
<feature type="region of interest" description="Disordered" evidence="1">
    <location>
        <begin position="807"/>
        <end position="830"/>
    </location>
</feature>
<evidence type="ECO:0000256" key="1">
    <source>
        <dbReference type="SAM" id="MobiDB-lite"/>
    </source>
</evidence>
<dbReference type="Pfam" id="PF06634">
    <property type="entry name" value="DUF1156"/>
    <property type="match status" value="1"/>
</dbReference>
<evidence type="ECO:0000313" key="4">
    <source>
        <dbReference type="Proteomes" id="UP000661077"/>
    </source>
</evidence>
<protein>
    <submittedName>
        <fullName evidence="3">DUF1156 domain-containing protein</fullName>
    </submittedName>
</protein>
<dbReference type="InterPro" id="IPR009537">
    <property type="entry name" value="DUF1156"/>
</dbReference>
<accession>A0ABS1WZW9</accession>
<name>A0ABS1WZW9_9GAMM</name>
<evidence type="ECO:0000259" key="2">
    <source>
        <dbReference type="Pfam" id="PF06634"/>
    </source>
</evidence>
<sequence length="995" mass="107560">MTYPKRLIEVDLPIRRISHASRSEKSARHGNLSTLHVWWARRPLAACRAVIAASLWIDPDDPNASPAYLSAIARTLREFAEAALMDRDTRPLLGETDQFWAGVARTPADTLAGEPLKLRTALLEVVALSSAWQAASNRLVLGVLETLTLASHASLSPVSPRPWVIDPFAGGGAMPLEALRVGADAFASDLNPLAVLLNRVSLEYAPGQQQGFASEVRQLGADVARRVSAQVADLYPADASGTKPIAYLWARTVRCEGPACGKPIALARTFWLTQRAGGVGVKMHTPASATEPTFEVLVKPRTDQVSRPTVQRGAALCPWCTHVTPVEQVRAQLSKDRGGADTATLMAVVVENANGARSYRAPTPQDLSGVARARERLARLRESHPDLLPDEALPPKGALGFRVQNYGITRFDHLHSARQLVTLATIAQTLRALEAEGVAEPLCATLSLALGRLQDLNSSLCTWADTVVGANRAQNRVSMVWDFAEAAPFAGAGGSWEGQVDWIVRVLEHIGSTVPRAATVVQAPAQTHPLPDDAAALLATDPPYYDAFGYADLSDLFFVWLKRSTARPHERFAQFGLDGKTPKELEIIVNPEVTREGVPRKDHDWFYEQMRQAFAEARRVVEPSGIGVIVFAHKDTKSWEALLTGVIDAGWIVTASWPIDTERPTRQRALGAAALASSVHLVCRPREDQAGELQVDAIGSWSAVLAELPVRLHQWLPRLAEEGVVGADAIFACLGPALEIFSRYSEVQKVSGDIVKLPEYLEHVWASVSREALSMLFSGAQTEGLEADARVTAVWLWTLAAPTSAGELGAEDDAAGESERAEEDATAGGSAGSNAGFILDFDAARKIAQGLGAQIAELSHLIEVKGNKARLLSVTERVTYLFGAREAVPTAKKAAKKKQMTLFAELDEVAEHQGWGAIGAPSPGHTTLDRVHQAMVLFAAGRDEAMKRFLLQDGVGQQSTFWRLAQALSFLYPVGAEEKRWIDGVLARKKGLGFG</sequence>
<dbReference type="EMBL" id="JAEVLS010000003">
    <property type="protein sequence ID" value="MBM0106503.1"/>
    <property type="molecule type" value="Genomic_DNA"/>
</dbReference>
<dbReference type="RefSeq" id="WP_203168601.1">
    <property type="nucleotide sequence ID" value="NZ_JAEVLS010000003.1"/>
</dbReference>
<proteinExistence type="predicted"/>
<gene>
    <name evidence="3" type="ORF">JM946_17375</name>
</gene>
<reference evidence="3 4" key="1">
    <citation type="journal article" date="2021" name="Int. J. Syst. Evol. Microbiol.">
        <title>Steroidobacter gossypii sp. nov., isolated from soil of cotton cropping field.</title>
        <authorList>
            <person name="Huang R."/>
            <person name="Yang S."/>
            <person name="Zhen C."/>
            <person name="Liu W."/>
        </authorList>
    </citation>
    <scope>NUCLEOTIDE SEQUENCE [LARGE SCALE GENOMIC DNA]</scope>
    <source>
        <strain evidence="3 4">S1-65</strain>
    </source>
</reference>
<dbReference type="Gene3D" id="3.40.50.150">
    <property type="entry name" value="Vaccinia Virus protein VP39"/>
    <property type="match status" value="2"/>
</dbReference>
<dbReference type="Proteomes" id="UP000661077">
    <property type="component" value="Unassembled WGS sequence"/>
</dbReference>
<keyword evidence="4" id="KW-1185">Reference proteome</keyword>
<feature type="domain" description="DUF1156" evidence="2">
    <location>
        <begin position="12"/>
        <end position="62"/>
    </location>
</feature>